<accession>A0ABS8MEG5</accession>
<dbReference type="Proteomes" id="UP001430679">
    <property type="component" value="Unassembled WGS sequence"/>
</dbReference>
<evidence type="ECO:0000313" key="2">
    <source>
        <dbReference type="EMBL" id="MCC9063887.1"/>
    </source>
</evidence>
<sequence length="315" mass="36080">MFELYKKRQLGDYIVDSFTFFKNFGKHFFKIFFAINVGMLLIMGTLMYLFLETNFKSLAGNTLEKTTPDDLFNYFESYPLLAGFAVLFLVIVIFLSLFNSSYPILYLKLIAEKNTNDFTTQDILSAFRKSLWKIIKFGLGVVFIIFPILFIVIIALFFLCFVLVGIPLLIVAIPTLFTWVNLSFYSYLTEDKSFFESLNHAHLLLKEDFWSAIGASLIVMIMVQMIQASITMFFYFVGIFAFLFFAIANPDFEKMPFEPSPVFLILITVAFVLIMALSNIFSNVLVINQGIIYYSLGADDRISATEIESIGSNNE</sequence>
<feature type="transmembrane region" description="Helical" evidence="1">
    <location>
        <begin position="262"/>
        <end position="281"/>
    </location>
</feature>
<keyword evidence="1" id="KW-1133">Transmembrane helix</keyword>
<dbReference type="RefSeq" id="WP_230036393.1">
    <property type="nucleotide sequence ID" value="NZ_JAJJMM010000001.1"/>
</dbReference>
<keyword evidence="1" id="KW-0472">Membrane</keyword>
<keyword evidence="3" id="KW-1185">Reference proteome</keyword>
<evidence type="ECO:0008006" key="4">
    <source>
        <dbReference type="Google" id="ProtNLM"/>
    </source>
</evidence>
<proteinExistence type="predicted"/>
<comment type="caution">
    <text evidence="2">The sequence shown here is derived from an EMBL/GenBank/DDBJ whole genome shotgun (WGS) entry which is preliminary data.</text>
</comment>
<feature type="transmembrane region" description="Helical" evidence="1">
    <location>
        <begin position="78"/>
        <end position="98"/>
    </location>
</feature>
<gene>
    <name evidence="2" type="ORF">LNP81_12895</name>
</gene>
<organism evidence="2 3">
    <name type="scientific">Flavobacterium piscisymbiosum</name>
    <dbReference type="NCBI Taxonomy" id="2893753"/>
    <lineage>
        <taxon>Bacteria</taxon>
        <taxon>Pseudomonadati</taxon>
        <taxon>Bacteroidota</taxon>
        <taxon>Flavobacteriia</taxon>
        <taxon>Flavobacteriales</taxon>
        <taxon>Flavobacteriaceae</taxon>
        <taxon>Flavobacterium</taxon>
    </lineage>
</organism>
<reference evidence="2" key="1">
    <citation type="submission" date="2021-11" db="EMBL/GenBank/DDBJ databases">
        <title>Description of novel Flavobacterium species.</title>
        <authorList>
            <person name="Saticioglu I.B."/>
            <person name="Ay H."/>
            <person name="Altun S."/>
            <person name="Duman M."/>
        </authorList>
    </citation>
    <scope>NUCLEOTIDE SEQUENCE</scope>
    <source>
        <strain evidence="2">F-30</strain>
    </source>
</reference>
<protein>
    <recommendedName>
        <fullName evidence="4">Membrane domain of glycerophosphoryl diester phosphodiesterase</fullName>
    </recommendedName>
</protein>
<dbReference type="EMBL" id="JAJJMM010000001">
    <property type="protein sequence ID" value="MCC9063887.1"/>
    <property type="molecule type" value="Genomic_DNA"/>
</dbReference>
<feature type="transmembrane region" description="Helical" evidence="1">
    <location>
        <begin position="165"/>
        <end position="188"/>
    </location>
</feature>
<evidence type="ECO:0000313" key="3">
    <source>
        <dbReference type="Proteomes" id="UP001430679"/>
    </source>
</evidence>
<feature type="transmembrane region" description="Helical" evidence="1">
    <location>
        <begin position="232"/>
        <end position="250"/>
    </location>
</feature>
<evidence type="ECO:0000256" key="1">
    <source>
        <dbReference type="SAM" id="Phobius"/>
    </source>
</evidence>
<feature type="transmembrane region" description="Helical" evidence="1">
    <location>
        <begin position="137"/>
        <end position="159"/>
    </location>
</feature>
<feature type="transmembrane region" description="Helical" evidence="1">
    <location>
        <begin position="31"/>
        <end position="51"/>
    </location>
</feature>
<name>A0ABS8MEG5_9FLAO</name>
<keyword evidence="1" id="KW-0812">Transmembrane</keyword>